<evidence type="ECO:0000256" key="1">
    <source>
        <dbReference type="ARBA" id="ARBA00022729"/>
    </source>
</evidence>
<keyword evidence="1 2" id="KW-0732">Signal</keyword>
<name>A0AA37TLU7_9GAMM</name>
<evidence type="ECO:0000313" key="4">
    <source>
        <dbReference type="EMBL" id="GLS82753.1"/>
    </source>
</evidence>
<dbReference type="RefSeq" id="WP_095498831.1">
    <property type="nucleotide sequence ID" value="NZ_BSPO01000002.1"/>
</dbReference>
<dbReference type="InterPro" id="IPR027385">
    <property type="entry name" value="Beta-barrel_OMP"/>
</dbReference>
<organism evidence="4 5">
    <name type="scientific">Paraferrimonas haliotis</name>
    <dbReference type="NCBI Taxonomy" id="2013866"/>
    <lineage>
        <taxon>Bacteria</taxon>
        <taxon>Pseudomonadati</taxon>
        <taxon>Pseudomonadota</taxon>
        <taxon>Gammaproteobacteria</taxon>
        <taxon>Alteromonadales</taxon>
        <taxon>Ferrimonadaceae</taxon>
        <taxon>Paraferrimonas</taxon>
    </lineage>
</organism>
<reference evidence="4 5" key="1">
    <citation type="journal article" date="2014" name="Int. J. Syst. Evol. Microbiol.">
        <title>Complete genome sequence of Corynebacterium casei LMG S-19264T (=DSM 44701T), isolated from a smear-ripened cheese.</title>
        <authorList>
            <consortium name="US DOE Joint Genome Institute (JGI-PGF)"/>
            <person name="Walter F."/>
            <person name="Albersmeier A."/>
            <person name="Kalinowski J."/>
            <person name="Ruckert C."/>
        </authorList>
    </citation>
    <scope>NUCLEOTIDE SEQUENCE [LARGE SCALE GENOMIC DNA]</scope>
    <source>
        <strain evidence="4 5">NBRC 112785</strain>
    </source>
</reference>
<dbReference type="SUPFAM" id="SSF56925">
    <property type="entry name" value="OMPA-like"/>
    <property type="match status" value="1"/>
</dbReference>
<feature type="signal peptide" evidence="2">
    <location>
        <begin position="1"/>
        <end position="20"/>
    </location>
</feature>
<dbReference type="AlphaFoldDB" id="A0AA37TLU7"/>
<dbReference type="Gene3D" id="2.40.160.20">
    <property type="match status" value="1"/>
</dbReference>
<feature type="chain" id="PRO_5041441177" description="Outer membrane protein beta-barrel domain-containing protein" evidence="2">
    <location>
        <begin position="21"/>
        <end position="190"/>
    </location>
</feature>
<sequence length="190" mass="21037">MKKQILALLAVSVLTAPAMAADNNQWFIGAEAGVSTDALKKGATKDDRRAEFGIKAGKYFGDQDQVRTYITYRGEQDGKKGDHIKSRSLLVSADYLVGLNQANTINWFVGATAGVTRISERVGPELYSSKKNTDDAVNNFAYGAQTGFKFDLGKNFEMELGYQYLRHTGKKDEIRFANDQRINLGASFKF</sequence>
<protein>
    <recommendedName>
        <fullName evidence="3">Outer membrane protein beta-barrel domain-containing protein</fullName>
    </recommendedName>
</protein>
<dbReference type="Proteomes" id="UP001157439">
    <property type="component" value="Unassembled WGS sequence"/>
</dbReference>
<keyword evidence="5" id="KW-1185">Reference proteome</keyword>
<accession>A0AA37TLU7</accession>
<evidence type="ECO:0000256" key="2">
    <source>
        <dbReference type="SAM" id="SignalP"/>
    </source>
</evidence>
<comment type="caution">
    <text evidence="4">The sequence shown here is derived from an EMBL/GenBank/DDBJ whole genome shotgun (WGS) entry which is preliminary data.</text>
</comment>
<feature type="domain" description="Outer membrane protein beta-barrel" evidence="3">
    <location>
        <begin position="7"/>
        <end position="190"/>
    </location>
</feature>
<dbReference type="InterPro" id="IPR011250">
    <property type="entry name" value="OMP/PagP_B-barrel"/>
</dbReference>
<dbReference type="EMBL" id="BSPO01000002">
    <property type="protein sequence ID" value="GLS82753.1"/>
    <property type="molecule type" value="Genomic_DNA"/>
</dbReference>
<evidence type="ECO:0000259" key="3">
    <source>
        <dbReference type="Pfam" id="PF13505"/>
    </source>
</evidence>
<gene>
    <name evidence="4" type="ORF">GCM10007894_07300</name>
</gene>
<evidence type="ECO:0000313" key="5">
    <source>
        <dbReference type="Proteomes" id="UP001157439"/>
    </source>
</evidence>
<dbReference type="Pfam" id="PF13505">
    <property type="entry name" value="OMP_b-brl"/>
    <property type="match status" value="1"/>
</dbReference>
<proteinExistence type="predicted"/>